<evidence type="ECO:0000259" key="3">
    <source>
        <dbReference type="PROSITE" id="PS50181"/>
    </source>
</evidence>
<sequence>MMKSSCRAGLHRELLNSTSSMFHQVKRISGMHLKPYLKLQKKERPLEINQDPPQSPPMSQQRLGKEENRSGPKASLLASPCLRRPLGNLSANSLCCRNGSCSRVEGPSVKEKRSALPATIHQGEDGEGLLDIWAVVKPGNTKEKVAFFAAQQCSSNRISSMKNKSTWDIDGRATKRRKKSLDLRKAKIHLERPREASGRCYQPEPFACGIEHCSVHNVSDGGEGGFPGRPLSVIEMVAFLEQRASALLADCTKNCPGAPAVTRVPGQPKVAPLAPGPFSTLGGCEPHSEKATGGSSSDGEQQAEPVRVSDMVAKLESECLRRQSEREAGSLSRNNSFRRNVGRVLLASGTPAANEAVKAPSGVLNQEERGGDDDGWRSKRGSAVADDSWEVPPVGQSCSFATALEENSNPKLKLASSAPSGGWCETKKIPTPLPSTYPETAQAHPCSLRGEDPAAGCMPKEPRAAPHLNSRLRTKESLSISISVTKTDKACRKAHPSNSSFGEDSLPGRLFLLLSEHETHRKHLRTGDATLEEHQGDARGKEDPSTDTPCMLNSILGDPPESPTESVLQALYSCHLKRQRSHDFLETRFKIQQLLEPQQYLVFLPHHILVKIFGLLPTRSLVALKCTCGYFKFIIEYYNIRPADSRWVRDPRYREDPCKQCKKKYVKGDVSLCRWHPKPYCQALPYGPGYWMCCHRSQKNVPGCKLGLHDNHWVPACHSFNRAIHKKPRETEEDC</sequence>
<proteinExistence type="predicted"/>
<dbReference type="InterPro" id="IPR036047">
    <property type="entry name" value="F-box-like_dom_sf"/>
</dbReference>
<feature type="region of interest" description="Disordered" evidence="2">
    <location>
        <begin position="434"/>
        <end position="472"/>
    </location>
</feature>
<dbReference type="Proteomes" id="UP001190640">
    <property type="component" value="Chromosome 2"/>
</dbReference>
<evidence type="ECO:0000313" key="5">
    <source>
        <dbReference type="RefSeq" id="XP_054828816.1"/>
    </source>
</evidence>
<evidence type="ECO:0000313" key="6">
    <source>
        <dbReference type="RefSeq" id="XP_054828817.1"/>
    </source>
</evidence>
<name>A0AA97J044_EUBMA</name>
<feature type="domain" description="F-box" evidence="3">
    <location>
        <begin position="598"/>
        <end position="650"/>
    </location>
</feature>
<dbReference type="KEGG" id="emc:129325226"/>
<accession>A0AA97J044</accession>
<dbReference type="Pfam" id="PF12937">
    <property type="entry name" value="F-box-like"/>
    <property type="match status" value="1"/>
</dbReference>
<dbReference type="SUPFAM" id="SSF81383">
    <property type="entry name" value="F-box domain"/>
    <property type="match status" value="1"/>
</dbReference>
<feature type="compositionally biased region" description="Basic and acidic residues" evidence="2">
    <location>
        <begin position="531"/>
        <end position="544"/>
    </location>
</feature>
<keyword evidence="4" id="KW-1185">Reference proteome</keyword>
<dbReference type="AlphaFoldDB" id="A0AA97J044"/>
<feature type="compositionally biased region" description="Basic and acidic residues" evidence="2">
    <location>
        <begin position="366"/>
        <end position="377"/>
    </location>
</feature>
<dbReference type="CTD" id="55030"/>
<feature type="region of interest" description="Disordered" evidence="2">
    <location>
        <begin position="47"/>
        <end position="76"/>
    </location>
</feature>
<dbReference type="PANTHER" id="PTHR16271:SF11">
    <property type="entry name" value="F-BOX ONLY PROTEIN 34"/>
    <property type="match status" value="1"/>
</dbReference>
<organism evidence="4 6">
    <name type="scientific">Eublepharis macularius</name>
    <name type="common">Leopard gecko</name>
    <name type="synonym">Cyrtodactylus macularius</name>
    <dbReference type="NCBI Taxonomy" id="481883"/>
    <lineage>
        <taxon>Eukaryota</taxon>
        <taxon>Metazoa</taxon>
        <taxon>Chordata</taxon>
        <taxon>Craniata</taxon>
        <taxon>Vertebrata</taxon>
        <taxon>Euteleostomi</taxon>
        <taxon>Lepidosauria</taxon>
        <taxon>Squamata</taxon>
        <taxon>Bifurcata</taxon>
        <taxon>Gekkota</taxon>
        <taxon>Eublepharidae</taxon>
        <taxon>Eublepharinae</taxon>
        <taxon>Eublepharis</taxon>
    </lineage>
</organism>
<reference evidence="5 6" key="1">
    <citation type="submission" date="2025-04" db="UniProtKB">
        <authorList>
            <consortium name="RefSeq"/>
        </authorList>
    </citation>
    <scope>IDENTIFICATION</scope>
    <source>
        <tissue evidence="5 6">Blood</tissue>
    </source>
</reference>
<dbReference type="InterPro" id="IPR001810">
    <property type="entry name" value="F-box_dom"/>
</dbReference>
<keyword evidence="1" id="KW-0833">Ubl conjugation pathway</keyword>
<evidence type="ECO:0000313" key="4">
    <source>
        <dbReference type="Proteomes" id="UP001190640"/>
    </source>
</evidence>
<dbReference type="InterPro" id="IPR039594">
    <property type="entry name" value="FBXO34/46"/>
</dbReference>
<dbReference type="PANTHER" id="PTHR16271">
    <property type="entry name" value="F-BOX ONLY PROTEIN 34/46 FAMILY MEMBER"/>
    <property type="match status" value="1"/>
</dbReference>
<dbReference type="RefSeq" id="XP_054828816.1">
    <property type="nucleotide sequence ID" value="XM_054972841.1"/>
</dbReference>
<dbReference type="RefSeq" id="XP_054828817.1">
    <property type="nucleotide sequence ID" value="XM_054972842.1"/>
</dbReference>
<protein>
    <submittedName>
        <fullName evidence="5 6">F-box only protein 34</fullName>
    </submittedName>
</protein>
<evidence type="ECO:0000256" key="2">
    <source>
        <dbReference type="SAM" id="MobiDB-lite"/>
    </source>
</evidence>
<dbReference type="PROSITE" id="PS50181">
    <property type="entry name" value="FBOX"/>
    <property type="match status" value="1"/>
</dbReference>
<evidence type="ECO:0000256" key="1">
    <source>
        <dbReference type="ARBA" id="ARBA00022786"/>
    </source>
</evidence>
<feature type="region of interest" description="Disordered" evidence="2">
    <location>
        <begin position="352"/>
        <end position="391"/>
    </location>
</feature>
<feature type="region of interest" description="Disordered" evidence="2">
    <location>
        <begin position="526"/>
        <end position="547"/>
    </location>
</feature>
<dbReference type="GeneID" id="129325226"/>
<feature type="region of interest" description="Disordered" evidence="2">
    <location>
        <begin position="260"/>
        <end position="305"/>
    </location>
</feature>
<gene>
    <name evidence="5 6" type="primary">FBXO34</name>
</gene>